<keyword evidence="5" id="KW-1185">Reference proteome</keyword>
<dbReference type="GO" id="GO:0008537">
    <property type="term" value="C:proteasome activator complex"/>
    <property type="evidence" value="ECO:0007669"/>
    <property type="project" value="InterPro"/>
</dbReference>
<evidence type="ECO:0000256" key="1">
    <source>
        <dbReference type="ARBA" id="ARBA00005883"/>
    </source>
</evidence>
<evidence type="ECO:0000259" key="4">
    <source>
        <dbReference type="Pfam" id="PF02252"/>
    </source>
</evidence>
<dbReference type="InterPro" id="IPR036997">
    <property type="entry name" value="PA28_C_sf"/>
</dbReference>
<dbReference type="PANTHER" id="PTHR10660">
    <property type="entry name" value="PROTEASOME REGULATOR PA28"/>
    <property type="match status" value="1"/>
</dbReference>
<reference evidence="6" key="1">
    <citation type="submission" date="2019-12" db="UniProtKB">
        <authorList>
            <consortium name="WormBaseParasite"/>
        </authorList>
    </citation>
    <scope>IDENTIFICATION</scope>
</reference>
<evidence type="ECO:0000259" key="3">
    <source>
        <dbReference type="Pfam" id="PF02251"/>
    </source>
</evidence>
<dbReference type="InterPro" id="IPR036252">
    <property type="entry name" value="Proteasome_activ_sf"/>
</dbReference>
<dbReference type="GO" id="GO:0061133">
    <property type="term" value="F:endopeptidase activator activity"/>
    <property type="evidence" value="ECO:0007669"/>
    <property type="project" value="TreeGrafter"/>
</dbReference>
<dbReference type="GO" id="GO:2000045">
    <property type="term" value="P:regulation of G1/S transition of mitotic cell cycle"/>
    <property type="evidence" value="ECO:0007669"/>
    <property type="project" value="TreeGrafter"/>
</dbReference>
<dbReference type="Gene3D" id="1.20.120.180">
    <property type="entry name" value="Proteasome activator pa28, C-terminal domain"/>
    <property type="match status" value="1"/>
</dbReference>
<dbReference type="AlphaFoldDB" id="A0A5S6QEP8"/>
<accession>A0A5S6QEP8</accession>
<evidence type="ECO:0000313" key="5">
    <source>
        <dbReference type="Proteomes" id="UP000046395"/>
    </source>
</evidence>
<comment type="similarity">
    <text evidence="1">Belongs to the PA28 family.</text>
</comment>
<dbReference type="InterPro" id="IPR003185">
    <property type="entry name" value="Proteasome_activ_PA28_N"/>
</dbReference>
<feature type="domain" description="Proteasome activator PA28 N-terminal" evidence="3">
    <location>
        <begin position="9"/>
        <end position="53"/>
    </location>
</feature>
<protein>
    <submittedName>
        <fullName evidence="6">Proteasome activator PA28 C-terminal domain-containing protein</fullName>
    </submittedName>
</protein>
<dbReference type="PANTHER" id="PTHR10660:SF2">
    <property type="entry name" value="LD45860P"/>
    <property type="match status" value="1"/>
</dbReference>
<evidence type="ECO:0000256" key="2">
    <source>
        <dbReference type="ARBA" id="ARBA00022942"/>
    </source>
</evidence>
<name>A0A5S6QEP8_TRIMR</name>
<dbReference type="SUPFAM" id="SSF47216">
    <property type="entry name" value="Proteasome activator"/>
    <property type="match status" value="1"/>
</dbReference>
<dbReference type="STRING" id="70415.A0A5S6QEP8"/>
<dbReference type="GO" id="GO:0005737">
    <property type="term" value="C:cytoplasm"/>
    <property type="evidence" value="ECO:0007669"/>
    <property type="project" value="TreeGrafter"/>
</dbReference>
<feature type="domain" description="Proteasome activator PA28 C-terminal" evidence="4">
    <location>
        <begin position="85"/>
        <end position="226"/>
    </location>
</feature>
<evidence type="ECO:0000313" key="6">
    <source>
        <dbReference type="WBParaSite" id="TMUE_1000005387.1"/>
    </source>
</evidence>
<dbReference type="InterPro" id="IPR009077">
    <property type="entry name" value="Proteasome_activ_PA28"/>
</dbReference>
<dbReference type="InterPro" id="IPR003186">
    <property type="entry name" value="PA28_C"/>
</dbReference>
<sequence>MDNGNVSAVHKLNQWKESLHEESMKLLSESFPEHMRRIEMALQHPKFSMEQYEKFTRNTALYYFNCSEMGTGTSEERHLAFVELLNSNRYIAELHSVVKPIFIDSIFLLEQLSRWITLLIPKMETGDNLGVATQEAAISLTNQVSVSANALLKWIFEFRKQRSKLLVTFMSSPFIEEKKDGILSFDKAEVESLALSLKGLIYNFAYVHDFVKKNMDQITLPRSSDTYDILTFLEHHECGRDK</sequence>
<dbReference type="GO" id="GO:0005654">
    <property type="term" value="C:nucleoplasm"/>
    <property type="evidence" value="ECO:0007669"/>
    <property type="project" value="TreeGrafter"/>
</dbReference>
<dbReference type="WBParaSite" id="TMUE_1000005387.1">
    <property type="protein sequence ID" value="TMUE_1000005387.1"/>
    <property type="gene ID" value="WBGene00289604"/>
</dbReference>
<keyword evidence="2" id="KW-0647">Proteasome</keyword>
<dbReference type="Pfam" id="PF02252">
    <property type="entry name" value="PA28_C"/>
    <property type="match status" value="1"/>
</dbReference>
<proteinExistence type="inferred from homology"/>
<dbReference type="Pfam" id="PF02251">
    <property type="entry name" value="PA28_N"/>
    <property type="match status" value="1"/>
</dbReference>
<dbReference type="Proteomes" id="UP000046395">
    <property type="component" value="Unassembled WGS sequence"/>
</dbReference>
<organism evidence="5 6">
    <name type="scientific">Trichuris muris</name>
    <name type="common">Mouse whipworm</name>
    <dbReference type="NCBI Taxonomy" id="70415"/>
    <lineage>
        <taxon>Eukaryota</taxon>
        <taxon>Metazoa</taxon>
        <taxon>Ecdysozoa</taxon>
        <taxon>Nematoda</taxon>
        <taxon>Enoplea</taxon>
        <taxon>Dorylaimia</taxon>
        <taxon>Trichinellida</taxon>
        <taxon>Trichuridae</taxon>
        <taxon>Trichuris</taxon>
    </lineage>
</organism>
<dbReference type="GO" id="GO:0061136">
    <property type="term" value="P:regulation of proteasomal protein catabolic process"/>
    <property type="evidence" value="ECO:0007669"/>
    <property type="project" value="TreeGrafter"/>
</dbReference>